<dbReference type="Proteomes" id="UP000299102">
    <property type="component" value="Unassembled WGS sequence"/>
</dbReference>
<sequence length="179" mass="20576">MPESYDTAMRRLRSMEKKLSKNDNLKREYCEQINNLLKMVRRASAESIYIRTLVTGPRSGVGRHQNVPAGQNQKEDRDSYDSCGEITCNENPQEYRNDVTDFGAASSFCTAIYIKNRNASEFELEYPEACKAIRLDHYVDDLKSFNSIEEARRVSKQVYEIHRKAASSYAVGRVTKLKS</sequence>
<comment type="caution">
    <text evidence="2">The sequence shown here is derived from an EMBL/GenBank/DDBJ whole genome shotgun (WGS) entry which is preliminary data.</text>
</comment>
<organism evidence="2 3">
    <name type="scientific">Eumeta variegata</name>
    <name type="common">Bagworm moth</name>
    <name type="synonym">Eumeta japonica</name>
    <dbReference type="NCBI Taxonomy" id="151549"/>
    <lineage>
        <taxon>Eukaryota</taxon>
        <taxon>Metazoa</taxon>
        <taxon>Ecdysozoa</taxon>
        <taxon>Arthropoda</taxon>
        <taxon>Hexapoda</taxon>
        <taxon>Insecta</taxon>
        <taxon>Pterygota</taxon>
        <taxon>Neoptera</taxon>
        <taxon>Endopterygota</taxon>
        <taxon>Lepidoptera</taxon>
        <taxon>Glossata</taxon>
        <taxon>Ditrysia</taxon>
        <taxon>Tineoidea</taxon>
        <taxon>Psychidae</taxon>
        <taxon>Oiketicinae</taxon>
        <taxon>Eumeta</taxon>
    </lineage>
</organism>
<protein>
    <submittedName>
        <fullName evidence="2">Uncharacterized protein</fullName>
    </submittedName>
</protein>
<gene>
    <name evidence="2" type="ORF">EVAR_57022_1</name>
</gene>
<evidence type="ECO:0000313" key="3">
    <source>
        <dbReference type="Proteomes" id="UP000299102"/>
    </source>
</evidence>
<dbReference type="EMBL" id="BGZK01002658">
    <property type="protein sequence ID" value="GBP95617.1"/>
    <property type="molecule type" value="Genomic_DNA"/>
</dbReference>
<evidence type="ECO:0000256" key="1">
    <source>
        <dbReference type="SAM" id="MobiDB-lite"/>
    </source>
</evidence>
<proteinExistence type="predicted"/>
<dbReference type="PANTHER" id="PTHR47331:SF5">
    <property type="entry name" value="RIBONUCLEASE H"/>
    <property type="match status" value="1"/>
</dbReference>
<dbReference type="AlphaFoldDB" id="A0A4C2A9R3"/>
<reference evidence="2 3" key="1">
    <citation type="journal article" date="2019" name="Commun. Biol.">
        <title>The bagworm genome reveals a unique fibroin gene that provides high tensile strength.</title>
        <authorList>
            <person name="Kono N."/>
            <person name="Nakamura H."/>
            <person name="Ohtoshi R."/>
            <person name="Tomita M."/>
            <person name="Numata K."/>
            <person name="Arakawa K."/>
        </authorList>
    </citation>
    <scope>NUCLEOTIDE SEQUENCE [LARGE SCALE GENOMIC DNA]</scope>
</reference>
<keyword evidence="3" id="KW-1185">Reference proteome</keyword>
<accession>A0A4C2A9R3</accession>
<name>A0A4C2A9R3_EUMVA</name>
<feature type="region of interest" description="Disordered" evidence="1">
    <location>
        <begin position="60"/>
        <end position="81"/>
    </location>
</feature>
<evidence type="ECO:0000313" key="2">
    <source>
        <dbReference type="EMBL" id="GBP95617.1"/>
    </source>
</evidence>
<dbReference type="PANTHER" id="PTHR47331">
    <property type="entry name" value="PHD-TYPE DOMAIN-CONTAINING PROTEIN"/>
    <property type="match status" value="1"/>
</dbReference>
<dbReference type="OrthoDB" id="8037598at2759"/>